<name>A0AAV2YYX6_9STRA</name>
<gene>
    <name evidence="1" type="ORF">N0F65_009623</name>
</gene>
<protein>
    <submittedName>
        <fullName evidence="1">Uncharacterized protein</fullName>
    </submittedName>
</protein>
<reference evidence="1" key="2">
    <citation type="journal article" date="2023" name="Microbiol Resour">
        <title>Decontamination and Annotation of the Draft Genome Sequence of the Oomycete Lagenidium giganteum ARSEF 373.</title>
        <authorList>
            <person name="Morgan W.R."/>
            <person name="Tartar A."/>
        </authorList>
    </citation>
    <scope>NUCLEOTIDE SEQUENCE</scope>
    <source>
        <strain evidence="1">ARSEF 373</strain>
    </source>
</reference>
<reference evidence="1" key="1">
    <citation type="submission" date="2022-11" db="EMBL/GenBank/DDBJ databases">
        <authorList>
            <person name="Morgan W.R."/>
            <person name="Tartar A."/>
        </authorList>
    </citation>
    <scope>NUCLEOTIDE SEQUENCE</scope>
    <source>
        <strain evidence="1">ARSEF 373</strain>
    </source>
</reference>
<accession>A0AAV2YYX6</accession>
<dbReference type="Proteomes" id="UP001146120">
    <property type="component" value="Unassembled WGS sequence"/>
</dbReference>
<comment type="caution">
    <text evidence="1">The sequence shown here is derived from an EMBL/GenBank/DDBJ whole genome shotgun (WGS) entry which is preliminary data.</text>
</comment>
<evidence type="ECO:0000313" key="1">
    <source>
        <dbReference type="EMBL" id="DAZ97724.1"/>
    </source>
</evidence>
<dbReference type="AlphaFoldDB" id="A0AAV2YYX6"/>
<keyword evidence="2" id="KW-1185">Reference proteome</keyword>
<evidence type="ECO:0000313" key="2">
    <source>
        <dbReference type="Proteomes" id="UP001146120"/>
    </source>
</evidence>
<dbReference type="EMBL" id="DAKRPA010000127">
    <property type="protein sequence ID" value="DAZ97724.1"/>
    <property type="molecule type" value="Genomic_DNA"/>
</dbReference>
<organism evidence="1 2">
    <name type="scientific">Lagenidium giganteum</name>
    <dbReference type="NCBI Taxonomy" id="4803"/>
    <lineage>
        <taxon>Eukaryota</taxon>
        <taxon>Sar</taxon>
        <taxon>Stramenopiles</taxon>
        <taxon>Oomycota</taxon>
        <taxon>Peronosporomycetes</taxon>
        <taxon>Pythiales</taxon>
        <taxon>Pythiaceae</taxon>
    </lineage>
</organism>
<sequence length="104" mass="11073">MQLSSKFCMVVGCTTRAKTARRCWKHGGSTECQVDGCCNRGKSKGVYWSQGGGAQCSVEPVTQSPSLTEFAGHMEVASGVGFVDARDQRSSLHKISAPLTSKSI</sequence>
<proteinExistence type="predicted"/>